<dbReference type="EMBL" id="VXJS01000002">
    <property type="protein sequence ID" value="KAA8679419.1"/>
    <property type="molecule type" value="Genomic_DNA"/>
</dbReference>
<gene>
    <name evidence="1" type="ORF">F4W18_04010</name>
</gene>
<sequence length="111" mass="12851">MSLILLSVLFLLTCVILIKCYGGRLKKDVKHFVYFGDGSYAEFQTKKLAMDKVHEVQLEVKSTKAYLRSQNMRKPGVRFAYHKADLMERTHYSNELPHDGEHSGSNDLDIW</sequence>
<keyword evidence="2" id="KW-1185">Reference proteome</keyword>
<organism evidence="1 2">
    <name type="scientific">Vibrio gigantis</name>
    <dbReference type="NCBI Taxonomy" id="296199"/>
    <lineage>
        <taxon>Bacteria</taxon>
        <taxon>Pseudomonadati</taxon>
        <taxon>Pseudomonadota</taxon>
        <taxon>Gammaproteobacteria</taxon>
        <taxon>Vibrionales</taxon>
        <taxon>Vibrionaceae</taxon>
        <taxon>Vibrio</taxon>
    </lineage>
</organism>
<name>A0A5M9P2K1_9VIBR</name>
<comment type="caution">
    <text evidence="1">The sequence shown here is derived from an EMBL/GenBank/DDBJ whole genome shotgun (WGS) entry which is preliminary data.</text>
</comment>
<accession>A0A5M9P2K1</accession>
<proteinExistence type="predicted"/>
<protein>
    <submittedName>
        <fullName evidence="1">Uncharacterized protein</fullName>
    </submittedName>
</protein>
<reference evidence="1 2" key="1">
    <citation type="submission" date="2019-09" db="EMBL/GenBank/DDBJ databases">
        <title>Draft genome sequence of various Type strains from the CCUG.</title>
        <authorList>
            <person name="Pineiro-Iglesias B."/>
            <person name="Tunovic T."/>
            <person name="Unosson C."/>
            <person name="Inganas E."/>
            <person name="Ohlen M."/>
            <person name="Cardew S."/>
            <person name="Jensie-Markopoulos S."/>
            <person name="Salva-Serra F."/>
            <person name="Jaen-Luchoro D."/>
            <person name="Karlsson R."/>
            <person name="Svensson-Stadler L."/>
            <person name="Chun J."/>
            <person name="Moore E."/>
        </authorList>
    </citation>
    <scope>NUCLEOTIDE SEQUENCE [LARGE SCALE GENOMIC DNA]</scope>
    <source>
        <strain evidence="1 2">CCUG 56969T</strain>
    </source>
</reference>
<dbReference type="AlphaFoldDB" id="A0A5M9P2K1"/>
<dbReference type="OrthoDB" id="9936648at2"/>
<evidence type="ECO:0000313" key="1">
    <source>
        <dbReference type="EMBL" id="KAA8679419.1"/>
    </source>
</evidence>
<evidence type="ECO:0000313" key="2">
    <source>
        <dbReference type="Proteomes" id="UP000322521"/>
    </source>
</evidence>
<dbReference type="Proteomes" id="UP000322521">
    <property type="component" value="Unassembled WGS sequence"/>
</dbReference>
<dbReference type="RefSeq" id="WP_086714145.1">
    <property type="nucleotide sequence ID" value="NZ_AP025493.1"/>
</dbReference>